<dbReference type="InterPro" id="IPR023603">
    <property type="entry name" value="Low_specificity_L-TA-like"/>
</dbReference>
<feature type="domain" description="Aromatic amino acid beta-eliminating lyase/threonine aldolase" evidence="6">
    <location>
        <begin position="22"/>
        <end position="306"/>
    </location>
</feature>
<evidence type="ECO:0000256" key="3">
    <source>
        <dbReference type="ARBA" id="ARBA00022898"/>
    </source>
</evidence>
<dbReference type="GO" id="GO:0008732">
    <property type="term" value="F:L-allo-threonine aldolase activity"/>
    <property type="evidence" value="ECO:0007669"/>
    <property type="project" value="TreeGrafter"/>
</dbReference>
<keyword evidence="3" id="KW-0663">Pyridoxal phosphate</keyword>
<dbReference type="Proteomes" id="UP001168972">
    <property type="component" value="Unassembled WGS sequence"/>
</dbReference>
<sequence>MSYCEINHLKYVELKDEVTVVDLRSDTVTKPSVSMRQAMLYAEVGDDVMGEDPTVKKLEKTAADLLGKEAAIFVTSGTMGNLISIMSHCNKRGSEIYVGEESHIVLHEQGGAAQIAGVTVCPLANNPDGTFNLEKLELKLRDIKNIHDPISRMIAVENTINGKVLPLQWIKEVVAFSKKHNLKLHMDGARLWNAVIASDIPVNELVNGFDSVSFCLSKGLGAPVGSMLCGSKEFIDNARRCRKVLGGGMRQVGVLAAAGLIALENRFRLCVDHDKADVLMRAINNIRSKILFVDPTTVQTNMIFVRVKESTNIDAKKFANRLAMIVDDDKDDQIIVRVYALWPEYLRIVTHLDITDGLLDAAIRKISYVIRKMDPATVGF</sequence>
<evidence type="ECO:0000259" key="6">
    <source>
        <dbReference type="Pfam" id="PF01212"/>
    </source>
</evidence>
<dbReference type="FunFam" id="3.40.640.10:FF:000030">
    <property type="entry name" value="Low-specificity L-threonine aldolase"/>
    <property type="match status" value="1"/>
</dbReference>
<accession>A0AA39FEE3</accession>
<dbReference type="EMBL" id="JAQQBR010001831">
    <property type="protein sequence ID" value="KAK0168037.1"/>
    <property type="molecule type" value="Genomic_DNA"/>
</dbReference>
<keyword evidence="8" id="KW-1185">Reference proteome</keyword>
<feature type="modified residue" description="N6-(pyridoxal phosphate)lysine" evidence="5">
    <location>
        <position position="218"/>
    </location>
</feature>
<dbReference type="GO" id="GO:0005829">
    <property type="term" value="C:cytosol"/>
    <property type="evidence" value="ECO:0007669"/>
    <property type="project" value="TreeGrafter"/>
</dbReference>
<evidence type="ECO:0000256" key="4">
    <source>
        <dbReference type="ARBA" id="ARBA00023239"/>
    </source>
</evidence>
<evidence type="ECO:0000313" key="7">
    <source>
        <dbReference type="EMBL" id="KAK0168037.1"/>
    </source>
</evidence>
<dbReference type="NCBIfam" id="NF007825">
    <property type="entry name" value="PRK10534.1"/>
    <property type="match status" value="1"/>
</dbReference>
<dbReference type="PANTHER" id="PTHR48097:SF9">
    <property type="entry name" value="L-THREONINE ALDOLASE"/>
    <property type="match status" value="1"/>
</dbReference>
<name>A0AA39FEE3_MICHY</name>
<dbReference type="PANTHER" id="PTHR48097">
    <property type="entry name" value="L-THREONINE ALDOLASE-RELATED"/>
    <property type="match status" value="1"/>
</dbReference>
<gene>
    <name evidence="7" type="ORF">PV327_001877</name>
</gene>
<dbReference type="NCBIfam" id="NF041359">
    <property type="entry name" value="GntG_guanitoxin"/>
    <property type="match status" value="1"/>
</dbReference>
<evidence type="ECO:0000256" key="5">
    <source>
        <dbReference type="PIRSR" id="PIRSR017617-1"/>
    </source>
</evidence>
<keyword evidence="4" id="KW-0456">Lyase</keyword>
<evidence type="ECO:0000256" key="2">
    <source>
        <dbReference type="ARBA" id="ARBA00006966"/>
    </source>
</evidence>
<evidence type="ECO:0000313" key="8">
    <source>
        <dbReference type="Proteomes" id="UP001168972"/>
    </source>
</evidence>
<dbReference type="Pfam" id="PF01212">
    <property type="entry name" value="Beta_elim_lyase"/>
    <property type="match status" value="1"/>
</dbReference>
<dbReference type="GO" id="GO:0006545">
    <property type="term" value="P:glycine biosynthetic process"/>
    <property type="evidence" value="ECO:0007669"/>
    <property type="project" value="TreeGrafter"/>
</dbReference>
<dbReference type="GO" id="GO:0006567">
    <property type="term" value="P:L-threonine catabolic process"/>
    <property type="evidence" value="ECO:0007669"/>
    <property type="project" value="TreeGrafter"/>
</dbReference>
<dbReference type="Gene3D" id="3.40.640.10">
    <property type="entry name" value="Type I PLP-dependent aspartate aminotransferase-like (Major domain)"/>
    <property type="match status" value="1"/>
</dbReference>
<dbReference type="CDD" id="cd06502">
    <property type="entry name" value="TA_like"/>
    <property type="match status" value="1"/>
</dbReference>
<dbReference type="SUPFAM" id="SSF53383">
    <property type="entry name" value="PLP-dependent transferases"/>
    <property type="match status" value="1"/>
</dbReference>
<proteinExistence type="inferred from homology"/>
<evidence type="ECO:0000256" key="1">
    <source>
        <dbReference type="ARBA" id="ARBA00001933"/>
    </source>
</evidence>
<reference evidence="7" key="1">
    <citation type="journal article" date="2023" name="bioRxiv">
        <title>Scaffold-level genome assemblies of two parasitoid biocontrol wasps reveal the parthenogenesis mechanism and an associated novel virus.</title>
        <authorList>
            <person name="Inwood S."/>
            <person name="Skelly J."/>
            <person name="Guhlin J."/>
            <person name="Harrop T."/>
            <person name="Goldson S."/>
            <person name="Dearden P."/>
        </authorList>
    </citation>
    <scope>NUCLEOTIDE SEQUENCE</scope>
    <source>
        <strain evidence="7">Lincoln</strain>
        <tissue evidence="7">Whole body</tissue>
    </source>
</reference>
<protein>
    <recommendedName>
        <fullName evidence="6">Aromatic amino acid beta-eliminating lyase/threonine aldolase domain-containing protein</fullName>
    </recommendedName>
</protein>
<comment type="cofactor">
    <cofactor evidence="1">
        <name>pyridoxal 5'-phosphate</name>
        <dbReference type="ChEBI" id="CHEBI:597326"/>
    </cofactor>
</comment>
<dbReference type="Gene3D" id="3.90.1150.10">
    <property type="entry name" value="Aspartate Aminotransferase, domain 1"/>
    <property type="match status" value="1"/>
</dbReference>
<dbReference type="InterPro" id="IPR015424">
    <property type="entry name" value="PyrdxlP-dep_Trfase"/>
</dbReference>
<dbReference type="InterPro" id="IPR015422">
    <property type="entry name" value="PyrdxlP-dep_Trfase_small"/>
</dbReference>
<comment type="similarity">
    <text evidence="2">Belongs to the threonine aldolase family.</text>
</comment>
<organism evidence="7 8">
    <name type="scientific">Microctonus hyperodae</name>
    <name type="common">Parasitoid wasp</name>
    <dbReference type="NCBI Taxonomy" id="165561"/>
    <lineage>
        <taxon>Eukaryota</taxon>
        <taxon>Metazoa</taxon>
        <taxon>Ecdysozoa</taxon>
        <taxon>Arthropoda</taxon>
        <taxon>Hexapoda</taxon>
        <taxon>Insecta</taxon>
        <taxon>Pterygota</taxon>
        <taxon>Neoptera</taxon>
        <taxon>Endopterygota</taxon>
        <taxon>Hymenoptera</taxon>
        <taxon>Apocrita</taxon>
        <taxon>Ichneumonoidea</taxon>
        <taxon>Braconidae</taxon>
        <taxon>Euphorinae</taxon>
        <taxon>Microctonus</taxon>
    </lineage>
</organism>
<dbReference type="InterPro" id="IPR015421">
    <property type="entry name" value="PyrdxlP-dep_Trfase_major"/>
</dbReference>
<dbReference type="AlphaFoldDB" id="A0AA39FEE3"/>
<dbReference type="InterPro" id="IPR001597">
    <property type="entry name" value="ArAA_b-elim_lyase/Thr_aldolase"/>
</dbReference>
<dbReference type="PIRSF" id="PIRSF017617">
    <property type="entry name" value="Thr_aldolase"/>
    <property type="match status" value="1"/>
</dbReference>
<reference evidence="7" key="2">
    <citation type="submission" date="2023-03" db="EMBL/GenBank/DDBJ databases">
        <authorList>
            <person name="Inwood S.N."/>
            <person name="Skelly J.G."/>
            <person name="Guhlin J."/>
            <person name="Harrop T.W.R."/>
            <person name="Goldson S.G."/>
            <person name="Dearden P.K."/>
        </authorList>
    </citation>
    <scope>NUCLEOTIDE SEQUENCE</scope>
    <source>
        <strain evidence="7">Lincoln</strain>
        <tissue evidence="7">Whole body</tissue>
    </source>
</reference>
<comment type="caution">
    <text evidence="7">The sequence shown here is derived from an EMBL/GenBank/DDBJ whole genome shotgun (WGS) entry which is preliminary data.</text>
</comment>